<evidence type="ECO:0000313" key="2">
    <source>
        <dbReference type="Proteomes" id="UP000298663"/>
    </source>
</evidence>
<dbReference type="Proteomes" id="UP000298663">
    <property type="component" value="Unassembled WGS sequence"/>
</dbReference>
<evidence type="ECO:0000313" key="1">
    <source>
        <dbReference type="EMBL" id="TMS32330.1"/>
    </source>
</evidence>
<reference evidence="1 2" key="1">
    <citation type="journal article" date="2015" name="Genome Biol.">
        <title>Comparative genomics of Steinernema reveals deeply conserved gene regulatory networks.</title>
        <authorList>
            <person name="Dillman A.R."/>
            <person name="Macchietto M."/>
            <person name="Porter C.F."/>
            <person name="Rogers A."/>
            <person name="Williams B."/>
            <person name="Antoshechkin I."/>
            <person name="Lee M.M."/>
            <person name="Goodwin Z."/>
            <person name="Lu X."/>
            <person name="Lewis E.E."/>
            <person name="Goodrich-Blair H."/>
            <person name="Stock S.P."/>
            <person name="Adams B.J."/>
            <person name="Sternberg P.W."/>
            <person name="Mortazavi A."/>
        </authorList>
    </citation>
    <scope>NUCLEOTIDE SEQUENCE [LARGE SCALE GENOMIC DNA]</scope>
    <source>
        <strain evidence="1 2">ALL</strain>
    </source>
</reference>
<proteinExistence type="predicted"/>
<sequence length="317" mass="36338">MDRTPFVFVEETVTLLSHSNASTTPEQTGHFAKFGENVDRDRFKWFITAQNGRCTVFEETFFEGAWRPVRLYGTEPEQRLQLFRKGFCEHLVVSLLSDQDPVAFNAANDSFVESFNARVEKLVKSFNKYVRIFSLTICGQTFADKVFETMSDWNVTTLTINKQLSPAACRYKQAMQARNTVRQVFISNSNHNFLMTTTTVALRFLGQSHCNYVEIGHESSELFGVVLNFWVIGNNATAVKGKAFNFWPNYRKCLFDAIKFETQAAWMLGGLNLTIESMDPTDVIVTHANGQNKLKLVRQFGRAWNNMPNYAHCVYFL</sequence>
<protein>
    <submittedName>
        <fullName evidence="1">Uncharacterized protein</fullName>
    </submittedName>
</protein>
<accession>A0A4U8UH56</accession>
<reference evidence="1 2" key="2">
    <citation type="journal article" date="2019" name="G3 (Bethesda)">
        <title>Hybrid Assembly of the Genome of the Entomopathogenic Nematode Steinernema carpocapsae Identifies the X-Chromosome.</title>
        <authorList>
            <person name="Serra L."/>
            <person name="Macchietto M."/>
            <person name="Macias-Munoz A."/>
            <person name="McGill C.J."/>
            <person name="Rodriguez I.M."/>
            <person name="Rodriguez B."/>
            <person name="Murad R."/>
            <person name="Mortazavi A."/>
        </authorList>
    </citation>
    <scope>NUCLEOTIDE SEQUENCE [LARGE SCALE GENOMIC DNA]</scope>
    <source>
        <strain evidence="1 2">ALL</strain>
    </source>
</reference>
<gene>
    <name evidence="1" type="ORF">L596_000184</name>
</gene>
<dbReference type="EMBL" id="AZBU02000001">
    <property type="protein sequence ID" value="TMS32330.1"/>
    <property type="molecule type" value="Genomic_DNA"/>
</dbReference>
<keyword evidence="2" id="KW-1185">Reference proteome</keyword>
<organism evidence="1 2">
    <name type="scientific">Steinernema carpocapsae</name>
    <name type="common">Entomopathogenic nematode</name>
    <dbReference type="NCBI Taxonomy" id="34508"/>
    <lineage>
        <taxon>Eukaryota</taxon>
        <taxon>Metazoa</taxon>
        <taxon>Ecdysozoa</taxon>
        <taxon>Nematoda</taxon>
        <taxon>Chromadorea</taxon>
        <taxon>Rhabditida</taxon>
        <taxon>Tylenchina</taxon>
        <taxon>Panagrolaimomorpha</taxon>
        <taxon>Strongyloidoidea</taxon>
        <taxon>Steinernematidae</taxon>
        <taxon>Steinernema</taxon>
    </lineage>
</organism>
<dbReference type="AlphaFoldDB" id="A0A4U8UH56"/>
<name>A0A4U8UH56_STECR</name>
<comment type="caution">
    <text evidence="1">The sequence shown here is derived from an EMBL/GenBank/DDBJ whole genome shotgun (WGS) entry which is preliminary data.</text>
</comment>